<keyword evidence="2" id="KW-1185">Reference proteome</keyword>
<sequence length="234" mass="26497">MIIRDGGLNQQKIPKRERRREFQDFVKMINYKSLPLLDDTVTEVLLEQVPGISGTLDMNNSAEGASNRIANLAGNLRYCIREDPERVIHPLCNELPFHQIDASEITEDAEIKDGIFHVSHNQRLYILKVVNRPLYWPRDTDVIRKELESLACFYNVPNSVHTTGAAASDNPYKTFKTRNVPPVVIGILLEAHSGGSLQQAFAEHRTGVHFHEAGWTHMDIKLSNVVRDAEGTPY</sequence>
<organism evidence="1 2">
    <name type="scientific">Aspergillus transmontanensis</name>
    <dbReference type="NCBI Taxonomy" id="1034304"/>
    <lineage>
        <taxon>Eukaryota</taxon>
        <taxon>Fungi</taxon>
        <taxon>Dikarya</taxon>
        <taxon>Ascomycota</taxon>
        <taxon>Pezizomycotina</taxon>
        <taxon>Eurotiomycetes</taxon>
        <taxon>Eurotiomycetidae</taxon>
        <taxon>Eurotiales</taxon>
        <taxon>Aspergillaceae</taxon>
        <taxon>Aspergillus</taxon>
        <taxon>Aspergillus subgen. Circumdati</taxon>
    </lineage>
</organism>
<dbReference type="SUPFAM" id="SSF56112">
    <property type="entry name" value="Protein kinase-like (PK-like)"/>
    <property type="match status" value="1"/>
</dbReference>
<dbReference type="InterPro" id="IPR011009">
    <property type="entry name" value="Kinase-like_dom_sf"/>
</dbReference>
<evidence type="ECO:0008006" key="3">
    <source>
        <dbReference type="Google" id="ProtNLM"/>
    </source>
</evidence>
<reference evidence="2" key="1">
    <citation type="submission" date="2019-04" db="EMBL/GenBank/DDBJ databases">
        <title>Friends and foes A comparative genomics studyof 23 Aspergillus species from section Flavi.</title>
        <authorList>
            <consortium name="DOE Joint Genome Institute"/>
            <person name="Kjaerbolling I."/>
            <person name="Vesth T."/>
            <person name="Frisvad J.C."/>
            <person name="Nybo J.L."/>
            <person name="Theobald S."/>
            <person name="Kildgaard S."/>
            <person name="Isbrandt T."/>
            <person name="Kuo A."/>
            <person name="Sato A."/>
            <person name="Lyhne E.K."/>
            <person name="Kogle M.E."/>
            <person name="Wiebenga A."/>
            <person name="Kun R.S."/>
            <person name="Lubbers R.J."/>
            <person name="Makela M.R."/>
            <person name="Barry K."/>
            <person name="Chovatia M."/>
            <person name="Clum A."/>
            <person name="Daum C."/>
            <person name="Haridas S."/>
            <person name="He G."/>
            <person name="LaButti K."/>
            <person name="Lipzen A."/>
            <person name="Mondo S."/>
            <person name="Riley R."/>
            <person name="Salamov A."/>
            <person name="Simmons B.A."/>
            <person name="Magnuson J.K."/>
            <person name="Henrissat B."/>
            <person name="Mortensen U.H."/>
            <person name="Larsen T.O."/>
            <person name="Devries R.P."/>
            <person name="Grigoriev I.V."/>
            <person name="Machida M."/>
            <person name="Baker S.E."/>
            <person name="Andersen M.R."/>
        </authorList>
    </citation>
    <scope>NUCLEOTIDE SEQUENCE [LARGE SCALE GENOMIC DNA]</scope>
    <source>
        <strain evidence="2">CBS 130015</strain>
    </source>
</reference>
<evidence type="ECO:0000313" key="2">
    <source>
        <dbReference type="Proteomes" id="UP000325433"/>
    </source>
</evidence>
<accession>A0A5N6W5H4</accession>
<dbReference type="AlphaFoldDB" id="A0A5N6W5H4"/>
<dbReference type="Proteomes" id="UP000325433">
    <property type="component" value="Unassembled WGS sequence"/>
</dbReference>
<gene>
    <name evidence="1" type="ORF">BDV41DRAFT_563164</name>
</gene>
<protein>
    <recommendedName>
        <fullName evidence="3">Protein kinase domain-containing protein</fullName>
    </recommendedName>
</protein>
<evidence type="ECO:0000313" key="1">
    <source>
        <dbReference type="EMBL" id="KAE8315129.1"/>
    </source>
</evidence>
<name>A0A5N6W5H4_9EURO</name>
<dbReference type="EMBL" id="ML738314">
    <property type="protein sequence ID" value="KAE8315129.1"/>
    <property type="molecule type" value="Genomic_DNA"/>
</dbReference>
<proteinExistence type="predicted"/>